<evidence type="ECO:0000313" key="2">
    <source>
        <dbReference type="EMBL" id="RNA69050.1"/>
    </source>
</evidence>
<gene>
    <name evidence="2" type="ORF">EBO34_03595</name>
</gene>
<evidence type="ECO:0000259" key="1">
    <source>
        <dbReference type="Pfam" id="PF00248"/>
    </source>
</evidence>
<accession>A0A3M7TTT3</accession>
<dbReference type="InterPro" id="IPR020471">
    <property type="entry name" value="AKR"/>
</dbReference>
<dbReference type="EMBL" id="RHIB01000001">
    <property type="protein sequence ID" value="RNA69050.1"/>
    <property type="molecule type" value="Genomic_DNA"/>
</dbReference>
<sequence>MKTNRIGLSDLYVTEIGFGCMSLSGNDNENERIIHEAIDKGVNYFDTADLYEFGANEESVGRALKGKRENVILASKGGNEWGEGIDGWRWNPSKEHLKKAVKKSLQRLGTDYLDLYQLHGGTIEDPIDETIEAFEELVREGTIRYYGISSIRPNVIKEYLSRSNIVSVMMQYSLLDRRPEEWFSLLKENDVSVIARGPVAKGLLTSRYNDKISEKGYLSYEKDELIKTIRKLEQIAEEKDMPLNEVALRYVLSAETVACTVPGASDSSQLKKNLLASKQADLTGQTIEELKEVTKLSYYENHRK</sequence>
<dbReference type="OrthoDB" id="9773828at2"/>
<name>A0A3M7TTT3_9BACI</name>
<dbReference type="SUPFAM" id="SSF51430">
    <property type="entry name" value="NAD(P)-linked oxidoreductase"/>
    <property type="match status" value="1"/>
</dbReference>
<dbReference type="GO" id="GO:0016491">
    <property type="term" value="F:oxidoreductase activity"/>
    <property type="evidence" value="ECO:0007669"/>
    <property type="project" value="InterPro"/>
</dbReference>
<evidence type="ECO:0000313" key="3">
    <source>
        <dbReference type="Proteomes" id="UP000278746"/>
    </source>
</evidence>
<dbReference type="Pfam" id="PF00248">
    <property type="entry name" value="Aldo_ket_red"/>
    <property type="match status" value="1"/>
</dbReference>
<comment type="caution">
    <text evidence="2">The sequence shown here is derived from an EMBL/GenBank/DDBJ whole genome shotgun (WGS) entry which is preliminary data.</text>
</comment>
<dbReference type="Proteomes" id="UP000278746">
    <property type="component" value="Unassembled WGS sequence"/>
</dbReference>
<dbReference type="PANTHER" id="PTHR43312:SF1">
    <property type="entry name" value="NADP-DEPENDENT OXIDOREDUCTASE DOMAIN-CONTAINING PROTEIN"/>
    <property type="match status" value="1"/>
</dbReference>
<dbReference type="AlphaFoldDB" id="A0A3M7TTT3"/>
<dbReference type="InterPro" id="IPR036812">
    <property type="entry name" value="NAD(P)_OxRdtase_dom_sf"/>
</dbReference>
<dbReference type="InterPro" id="IPR023210">
    <property type="entry name" value="NADP_OxRdtase_dom"/>
</dbReference>
<dbReference type="Gene3D" id="3.20.20.100">
    <property type="entry name" value="NADP-dependent oxidoreductase domain"/>
    <property type="match status" value="1"/>
</dbReference>
<dbReference type="RefSeq" id="WP_122896572.1">
    <property type="nucleotide sequence ID" value="NZ_RHIB01000001.1"/>
</dbReference>
<dbReference type="PRINTS" id="PR00069">
    <property type="entry name" value="ALDKETRDTASE"/>
</dbReference>
<reference evidence="2 3" key="1">
    <citation type="submission" date="2018-10" db="EMBL/GenBank/DDBJ databases">
        <title>Bacillus Keqinensis sp. nov., a moderately halophilic bacterium isolated from a saline-alkaline lake.</title>
        <authorList>
            <person name="Wang H."/>
        </authorList>
    </citation>
    <scope>NUCLEOTIDE SEQUENCE [LARGE SCALE GENOMIC DNA]</scope>
    <source>
        <strain evidence="2 3">KQ-3</strain>
    </source>
</reference>
<feature type="domain" description="NADP-dependent oxidoreductase" evidence="1">
    <location>
        <begin position="15"/>
        <end position="293"/>
    </location>
</feature>
<dbReference type="CDD" id="cd19086">
    <property type="entry name" value="AKR_AKR11C1"/>
    <property type="match status" value="1"/>
</dbReference>
<organism evidence="2 3">
    <name type="scientific">Alteribacter keqinensis</name>
    <dbReference type="NCBI Taxonomy" id="2483800"/>
    <lineage>
        <taxon>Bacteria</taxon>
        <taxon>Bacillati</taxon>
        <taxon>Bacillota</taxon>
        <taxon>Bacilli</taxon>
        <taxon>Bacillales</taxon>
        <taxon>Bacillaceae</taxon>
        <taxon>Alteribacter</taxon>
    </lineage>
</organism>
<dbReference type="InterPro" id="IPR053135">
    <property type="entry name" value="AKR2_Oxidoreductase"/>
</dbReference>
<keyword evidence="3" id="KW-1185">Reference proteome</keyword>
<proteinExistence type="predicted"/>
<dbReference type="PANTHER" id="PTHR43312">
    <property type="entry name" value="D-THREO-ALDOSE 1-DEHYDROGENASE"/>
    <property type="match status" value="1"/>
</dbReference>
<protein>
    <submittedName>
        <fullName evidence="2">Aldo/keto reductase</fullName>
    </submittedName>
</protein>